<comment type="caution">
    <text evidence="1">The sequence shown here is derived from an EMBL/GenBank/DDBJ whole genome shotgun (WGS) entry which is preliminary data.</text>
</comment>
<sequence length="123" mass="14153">MDEFRRHAGETDLSLKFKEDLGNHIYDGFQLDGGMTNNALIRNVFHHSGERVIIIGYNGSRDEYLECLKALPVSERERIIYISADEPFGVSDTYNFDPKFLSQRFQEGYEKGINYPLVKLISA</sequence>
<accession>A0A645ILI0</accession>
<proteinExistence type="predicted"/>
<gene>
    <name evidence="1" type="ORF">SDC9_199829</name>
</gene>
<dbReference type="AlphaFoldDB" id="A0A645ILI0"/>
<protein>
    <submittedName>
        <fullName evidence="1">Uncharacterized protein</fullName>
    </submittedName>
</protein>
<dbReference type="EMBL" id="VSSQ01118030">
    <property type="protein sequence ID" value="MPN52175.1"/>
    <property type="molecule type" value="Genomic_DNA"/>
</dbReference>
<evidence type="ECO:0000313" key="1">
    <source>
        <dbReference type="EMBL" id="MPN52175.1"/>
    </source>
</evidence>
<organism evidence="1">
    <name type="scientific">bioreactor metagenome</name>
    <dbReference type="NCBI Taxonomy" id="1076179"/>
    <lineage>
        <taxon>unclassified sequences</taxon>
        <taxon>metagenomes</taxon>
        <taxon>ecological metagenomes</taxon>
    </lineage>
</organism>
<name>A0A645ILI0_9ZZZZ</name>
<reference evidence="1" key="1">
    <citation type="submission" date="2019-08" db="EMBL/GenBank/DDBJ databases">
        <authorList>
            <person name="Kucharzyk K."/>
            <person name="Murdoch R.W."/>
            <person name="Higgins S."/>
            <person name="Loffler F."/>
        </authorList>
    </citation>
    <scope>NUCLEOTIDE SEQUENCE</scope>
</reference>